<feature type="transmembrane region" description="Helical" evidence="1">
    <location>
        <begin position="480"/>
        <end position="497"/>
    </location>
</feature>
<name>A0A928VLG9_9CYAN</name>
<dbReference type="RefSeq" id="WP_264325571.1">
    <property type="nucleotide sequence ID" value="NZ_JADEXQ010000042.1"/>
</dbReference>
<feature type="transmembrane region" description="Helical" evidence="1">
    <location>
        <begin position="269"/>
        <end position="290"/>
    </location>
</feature>
<dbReference type="InterPro" id="IPR038731">
    <property type="entry name" value="RgtA/B/C-like"/>
</dbReference>
<feature type="transmembrane region" description="Helical" evidence="1">
    <location>
        <begin position="42"/>
        <end position="62"/>
    </location>
</feature>
<accession>A0A928VLG9</accession>
<evidence type="ECO:0000256" key="1">
    <source>
        <dbReference type="SAM" id="Phobius"/>
    </source>
</evidence>
<evidence type="ECO:0000313" key="3">
    <source>
        <dbReference type="EMBL" id="MBE9030741.1"/>
    </source>
</evidence>
<feature type="transmembrane region" description="Helical" evidence="1">
    <location>
        <begin position="190"/>
        <end position="209"/>
    </location>
</feature>
<feature type="transmembrane region" description="Helical" evidence="1">
    <location>
        <begin position="310"/>
        <end position="330"/>
    </location>
</feature>
<sequence length="668" mass="75442">MAVLLPGLALLLLLMLFRVRQRSLFKPSIGPAAAIALGDWRYAWITSMVAWGLLITAVTELLSLVHQIQYSSLVTVWLLINLGLGGWLITRWARVRRSLFSQSGRVIIDDTQKLLACAIITIAAVTLVIAWQSAPNNGDAMTYALPRIRHWIQYRAVMHYPVHYTLQLFSEPWAEYVLLQWQVLSHGDRWANLLQWGCMISSLIGVSLIAKQLGASQTGQWLTALLAATIPVGIMHSTTPRNTYVVAFWLICLVVYTLRIVTDRPNRSALFGATCSLGLAVLSKGTAYIYALPFVLWLLGVYWQRYGFRIIKYVLMTWPVFGLISLGHYARNWMTFGSLISTDPYKLSNDIYTLPGFISGLVKNVALHCTVPVFDSDWVLQLVTQIHHWIGISPLDPRLNFYGVADIYQPAQFALNMLPLAEDRTTNPLHFWLFLAALGLLFMASRWKSQKLVVQYAVMTTSAFLLFCFLVKWQIWHGRLHLPVFLLACPVIALSLTRYTQRQFCHVLIVVLWAASLPYLGLNEMRPIAAVPNIFSTPRLSQYFQGREDSAFEQSYADAANLVAQNQCFEIGLIMLPNSFEYPLWKLLDQVLPQPFQMQHVNVDNQSSRWANQLEFRDFHPCAVVVMGLSSPPQITVNQQTYQHVWSGPAIAGGLQVFQPASSRPAAA</sequence>
<protein>
    <submittedName>
        <fullName evidence="3">Glycosyltransferase family 39 protein</fullName>
    </submittedName>
</protein>
<keyword evidence="1" id="KW-0472">Membrane</keyword>
<keyword evidence="4" id="KW-1185">Reference proteome</keyword>
<dbReference type="Proteomes" id="UP000625316">
    <property type="component" value="Unassembled WGS sequence"/>
</dbReference>
<feature type="transmembrane region" description="Helical" evidence="1">
    <location>
        <begin position="113"/>
        <end position="131"/>
    </location>
</feature>
<keyword evidence="1" id="KW-0812">Transmembrane</keyword>
<feature type="transmembrane region" description="Helical" evidence="1">
    <location>
        <begin position="244"/>
        <end position="262"/>
    </location>
</feature>
<comment type="caution">
    <text evidence="3">The sequence shown here is derived from an EMBL/GenBank/DDBJ whole genome shotgun (WGS) entry which is preliminary data.</text>
</comment>
<feature type="transmembrane region" description="Helical" evidence="1">
    <location>
        <begin position="74"/>
        <end position="93"/>
    </location>
</feature>
<feature type="transmembrane region" description="Helical" evidence="1">
    <location>
        <begin position="452"/>
        <end position="474"/>
    </location>
</feature>
<dbReference type="EMBL" id="JADEXQ010000042">
    <property type="protein sequence ID" value="MBE9030741.1"/>
    <property type="molecule type" value="Genomic_DNA"/>
</dbReference>
<keyword evidence="1" id="KW-1133">Transmembrane helix</keyword>
<proteinExistence type="predicted"/>
<feature type="domain" description="Glycosyltransferase RgtA/B/C/D-like" evidence="2">
    <location>
        <begin position="191"/>
        <end position="314"/>
    </location>
</feature>
<dbReference type="AlphaFoldDB" id="A0A928VLG9"/>
<gene>
    <name evidence="3" type="ORF">IQ266_13470</name>
</gene>
<feature type="transmembrane region" description="Helical" evidence="1">
    <location>
        <begin position="429"/>
        <end position="445"/>
    </location>
</feature>
<reference evidence="3" key="1">
    <citation type="submission" date="2020-10" db="EMBL/GenBank/DDBJ databases">
        <authorList>
            <person name="Castelo-Branco R."/>
            <person name="Eusebio N."/>
            <person name="Adriana R."/>
            <person name="Vieira A."/>
            <person name="Brugerolle De Fraissinette N."/>
            <person name="Rezende De Castro R."/>
            <person name="Schneider M.P."/>
            <person name="Vasconcelos V."/>
            <person name="Leao P.N."/>
        </authorList>
    </citation>
    <scope>NUCLEOTIDE SEQUENCE</scope>
    <source>
        <strain evidence="3">LEGE 11480</strain>
    </source>
</reference>
<dbReference type="Pfam" id="PF13231">
    <property type="entry name" value="PMT_2"/>
    <property type="match status" value="1"/>
</dbReference>
<feature type="transmembrane region" description="Helical" evidence="1">
    <location>
        <begin position="504"/>
        <end position="522"/>
    </location>
</feature>
<organism evidence="3 4">
    <name type="scientific">Romeriopsis navalis LEGE 11480</name>
    <dbReference type="NCBI Taxonomy" id="2777977"/>
    <lineage>
        <taxon>Bacteria</taxon>
        <taxon>Bacillati</taxon>
        <taxon>Cyanobacteriota</taxon>
        <taxon>Cyanophyceae</taxon>
        <taxon>Leptolyngbyales</taxon>
        <taxon>Leptolyngbyaceae</taxon>
        <taxon>Romeriopsis</taxon>
        <taxon>Romeriopsis navalis</taxon>
    </lineage>
</organism>
<evidence type="ECO:0000259" key="2">
    <source>
        <dbReference type="Pfam" id="PF13231"/>
    </source>
</evidence>
<evidence type="ECO:0000313" key="4">
    <source>
        <dbReference type="Proteomes" id="UP000625316"/>
    </source>
</evidence>